<dbReference type="InterPro" id="IPR045864">
    <property type="entry name" value="aa-tRNA-synth_II/BPL/LPL"/>
</dbReference>
<protein>
    <recommendedName>
        <fullName evidence="6">Phenylalanyl-tRNA synthetase domain-containing protein</fullName>
    </recommendedName>
</protein>
<dbReference type="SUPFAM" id="SSF55681">
    <property type="entry name" value="Class II aaRS and biotin synthetases"/>
    <property type="match status" value="1"/>
</dbReference>
<keyword evidence="4" id="KW-0648">Protein biosynthesis</keyword>
<dbReference type="GO" id="GO:0043039">
    <property type="term" value="P:tRNA aminoacylation"/>
    <property type="evidence" value="ECO:0007669"/>
    <property type="project" value="InterPro"/>
</dbReference>
<feature type="domain" description="Phenylalanyl-tRNA synthetase" evidence="6">
    <location>
        <begin position="3"/>
        <end position="66"/>
    </location>
</feature>
<dbReference type="GO" id="GO:0005524">
    <property type="term" value="F:ATP binding"/>
    <property type="evidence" value="ECO:0007669"/>
    <property type="project" value="UniProtKB-KW"/>
</dbReference>
<dbReference type="EMBL" id="GBRH01282304">
    <property type="protein sequence ID" value="JAD15591.1"/>
    <property type="molecule type" value="Transcribed_RNA"/>
</dbReference>
<organism evidence="7">
    <name type="scientific">Arundo donax</name>
    <name type="common">Giant reed</name>
    <name type="synonym">Donax arundinaceus</name>
    <dbReference type="NCBI Taxonomy" id="35708"/>
    <lineage>
        <taxon>Eukaryota</taxon>
        <taxon>Viridiplantae</taxon>
        <taxon>Streptophyta</taxon>
        <taxon>Embryophyta</taxon>
        <taxon>Tracheophyta</taxon>
        <taxon>Spermatophyta</taxon>
        <taxon>Magnoliopsida</taxon>
        <taxon>Liliopsida</taxon>
        <taxon>Poales</taxon>
        <taxon>Poaceae</taxon>
        <taxon>PACMAD clade</taxon>
        <taxon>Arundinoideae</taxon>
        <taxon>Arundineae</taxon>
        <taxon>Arundo</taxon>
    </lineage>
</organism>
<keyword evidence="1" id="KW-0436">Ligase</keyword>
<accession>A0A0A8XPK2</accession>
<keyword evidence="5" id="KW-0030">Aminoacyl-tRNA synthetase</keyword>
<reference evidence="7" key="2">
    <citation type="journal article" date="2015" name="Data Brief">
        <title>Shoot transcriptome of the giant reed, Arundo donax.</title>
        <authorList>
            <person name="Barrero R.A."/>
            <person name="Guerrero F.D."/>
            <person name="Moolhuijzen P."/>
            <person name="Goolsby J.A."/>
            <person name="Tidwell J."/>
            <person name="Bellgard S.E."/>
            <person name="Bellgard M.I."/>
        </authorList>
    </citation>
    <scope>NUCLEOTIDE SEQUENCE</scope>
    <source>
        <tissue evidence="7">Shoot tissue taken approximately 20 cm above the soil surface</tissue>
    </source>
</reference>
<evidence type="ECO:0000259" key="6">
    <source>
        <dbReference type="Pfam" id="PF01409"/>
    </source>
</evidence>
<dbReference type="InterPro" id="IPR002319">
    <property type="entry name" value="Phenylalanyl-tRNA_Synthase"/>
</dbReference>
<evidence type="ECO:0000256" key="2">
    <source>
        <dbReference type="ARBA" id="ARBA00022741"/>
    </source>
</evidence>
<dbReference type="GO" id="GO:0004812">
    <property type="term" value="F:aminoacyl-tRNA ligase activity"/>
    <property type="evidence" value="ECO:0007669"/>
    <property type="project" value="UniProtKB-KW"/>
</dbReference>
<dbReference type="Pfam" id="PF01409">
    <property type="entry name" value="tRNA-synt_2d"/>
    <property type="match status" value="1"/>
</dbReference>
<keyword evidence="3" id="KW-0067">ATP-binding</keyword>
<dbReference type="AlphaFoldDB" id="A0A0A8XPK2"/>
<reference evidence="7" key="1">
    <citation type="submission" date="2014-09" db="EMBL/GenBank/DDBJ databases">
        <authorList>
            <person name="Magalhaes I.L.F."/>
            <person name="Oliveira U."/>
            <person name="Santos F.R."/>
            <person name="Vidigal T.H.D.A."/>
            <person name="Brescovit A.D."/>
            <person name="Santos A.J."/>
        </authorList>
    </citation>
    <scope>NUCLEOTIDE SEQUENCE</scope>
    <source>
        <tissue evidence="7">Shoot tissue taken approximately 20 cm above the soil surface</tissue>
    </source>
</reference>
<evidence type="ECO:0000256" key="4">
    <source>
        <dbReference type="ARBA" id="ARBA00022917"/>
    </source>
</evidence>
<keyword evidence="2" id="KW-0547">Nucleotide-binding</keyword>
<name>A0A0A8XPK2_ARUDO</name>
<dbReference type="GO" id="GO:0000049">
    <property type="term" value="F:tRNA binding"/>
    <property type="evidence" value="ECO:0007669"/>
    <property type="project" value="InterPro"/>
</dbReference>
<evidence type="ECO:0000256" key="5">
    <source>
        <dbReference type="ARBA" id="ARBA00023146"/>
    </source>
</evidence>
<dbReference type="Gene3D" id="3.30.930.10">
    <property type="entry name" value="Bira Bifunctional Protein, Domain 2"/>
    <property type="match status" value="1"/>
</dbReference>
<evidence type="ECO:0000313" key="7">
    <source>
        <dbReference type="EMBL" id="JAD15591.1"/>
    </source>
</evidence>
<sequence length="83" mass="9672">MSKLRFKPAYNPYTEPSMEIFSYHEGLKKWVEVGNSGMFRPEMLLPMGLPEGVNVIAWGLSLERYNRVCSRYKFGHIVICENQ</sequence>
<evidence type="ECO:0000256" key="3">
    <source>
        <dbReference type="ARBA" id="ARBA00022840"/>
    </source>
</evidence>
<evidence type="ECO:0000256" key="1">
    <source>
        <dbReference type="ARBA" id="ARBA00022598"/>
    </source>
</evidence>
<dbReference type="GO" id="GO:0006412">
    <property type="term" value="P:translation"/>
    <property type="evidence" value="ECO:0007669"/>
    <property type="project" value="UniProtKB-KW"/>
</dbReference>
<proteinExistence type="predicted"/>